<reference evidence="2" key="1">
    <citation type="journal article" date="2017" name="Front. Plant Sci.">
        <title>Climate Clever Clovers: New Paradigm to Reduce the Environmental Footprint of Ruminants by Breeding Low Methanogenic Forages Utilizing Haplotype Variation.</title>
        <authorList>
            <person name="Kaur P."/>
            <person name="Appels R."/>
            <person name="Bayer P.E."/>
            <person name="Keeble-Gagnere G."/>
            <person name="Wang J."/>
            <person name="Hirakawa H."/>
            <person name="Shirasawa K."/>
            <person name="Vercoe P."/>
            <person name="Stefanova K."/>
            <person name="Durmic Z."/>
            <person name="Nichols P."/>
            <person name="Revell C."/>
            <person name="Isobe S.N."/>
            <person name="Edwards D."/>
            <person name="Erskine W."/>
        </authorList>
    </citation>
    <scope>NUCLEOTIDE SEQUENCE [LARGE SCALE GENOMIC DNA]</scope>
    <source>
        <strain evidence="2">cv. Daliak</strain>
    </source>
</reference>
<protein>
    <submittedName>
        <fullName evidence="1">Uncharacterized protein</fullName>
    </submittedName>
</protein>
<sequence length="68" mass="7452">MDQSARAWGSRAGLWTRVGARAAAVGDETSSWWSPVSCEPGGGVTPERRCVMAEKQGTQWRRVLFTRG</sequence>
<evidence type="ECO:0000313" key="1">
    <source>
        <dbReference type="EMBL" id="GAU44654.1"/>
    </source>
</evidence>
<proteinExistence type="predicted"/>
<dbReference type="AlphaFoldDB" id="A0A2Z6NJS5"/>
<accession>A0A2Z6NJS5</accession>
<dbReference type="EMBL" id="DF974061">
    <property type="protein sequence ID" value="GAU44654.1"/>
    <property type="molecule type" value="Genomic_DNA"/>
</dbReference>
<organism evidence="1 2">
    <name type="scientific">Trifolium subterraneum</name>
    <name type="common">Subterranean clover</name>
    <dbReference type="NCBI Taxonomy" id="3900"/>
    <lineage>
        <taxon>Eukaryota</taxon>
        <taxon>Viridiplantae</taxon>
        <taxon>Streptophyta</taxon>
        <taxon>Embryophyta</taxon>
        <taxon>Tracheophyta</taxon>
        <taxon>Spermatophyta</taxon>
        <taxon>Magnoliopsida</taxon>
        <taxon>eudicotyledons</taxon>
        <taxon>Gunneridae</taxon>
        <taxon>Pentapetalae</taxon>
        <taxon>rosids</taxon>
        <taxon>fabids</taxon>
        <taxon>Fabales</taxon>
        <taxon>Fabaceae</taxon>
        <taxon>Papilionoideae</taxon>
        <taxon>50 kb inversion clade</taxon>
        <taxon>NPAAA clade</taxon>
        <taxon>Hologalegina</taxon>
        <taxon>IRL clade</taxon>
        <taxon>Trifolieae</taxon>
        <taxon>Trifolium</taxon>
    </lineage>
</organism>
<name>A0A2Z6NJS5_TRISU</name>
<gene>
    <name evidence="1" type="ORF">TSUD_204340</name>
</gene>
<dbReference type="Proteomes" id="UP000242715">
    <property type="component" value="Unassembled WGS sequence"/>
</dbReference>
<keyword evidence="2" id="KW-1185">Reference proteome</keyword>
<evidence type="ECO:0000313" key="2">
    <source>
        <dbReference type="Proteomes" id="UP000242715"/>
    </source>
</evidence>